<dbReference type="InterPro" id="IPR050648">
    <property type="entry name" value="F-box_LRR-repeat"/>
</dbReference>
<gene>
    <name evidence="3" type="ORF">DH2020_024656</name>
</gene>
<dbReference type="EMBL" id="JABTTQ020000106">
    <property type="protein sequence ID" value="KAK6141588.1"/>
    <property type="molecule type" value="Genomic_DNA"/>
</dbReference>
<evidence type="ECO:0000313" key="4">
    <source>
        <dbReference type="Proteomes" id="UP001318860"/>
    </source>
</evidence>
<dbReference type="SUPFAM" id="SSF52047">
    <property type="entry name" value="RNI-like"/>
    <property type="match status" value="1"/>
</dbReference>
<name>A0ABR0W4D0_REHGL</name>
<dbReference type="Pfam" id="PF12937">
    <property type="entry name" value="F-box-like"/>
    <property type="match status" value="1"/>
</dbReference>
<protein>
    <recommendedName>
        <fullName evidence="2">F-box domain-containing protein</fullName>
    </recommendedName>
</protein>
<dbReference type="PANTHER" id="PTHR13382">
    <property type="entry name" value="MITOCHONDRIAL ATP SYNTHASE COUPLING FACTOR B"/>
    <property type="match status" value="1"/>
</dbReference>
<feature type="domain" description="F-box" evidence="2">
    <location>
        <begin position="289"/>
        <end position="319"/>
    </location>
</feature>
<keyword evidence="4" id="KW-1185">Reference proteome</keyword>
<dbReference type="SUPFAM" id="SSF81383">
    <property type="entry name" value="F-box domain"/>
    <property type="match status" value="1"/>
</dbReference>
<accession>A0ABR0W4D0</accession>
<feature type="compositionally biased region" description="Polar residues" evidence="1">
    <location>
        <begin position="124"/>
        <end position="133"/>
    </location>
</feature>
<dbReference type="Proteomes" id="UP001318860">
    <property type="component" value="Unassembled WGS sequence"/>
</dbReference>
<dbReference type="Gene3D" id="3.80.10.10">
    <property type="entry name" value="Ribonuclease Inhibitor"/>
    <property type="match status" value="2"/>
</dbReference>
<reference evidence="3 4" key="1">
    <citation type="journal article" date="2021" name="Comput. Struct. Biotechnol. J.">
        <title>De novo genome assembly of the potent medicinal plant Rehmannia glutinosa using nanopore technology.</title>
        <authorList>
            <person name="Ma L."/>
            <person name="Dong C."/>
            <person name="Song C."/>
            <person name="Wang X."/>
            <person name="Zheng X."/>
            <person name="Niu Y."/>
            <person name="Chen S."/>
            <person name="Feng W."/>
        </authorList>
    </citation>
    <scope>NUCLEOTIDE SEQUENCE [LARGE SCALE GENOMIC DNA]</scope>
    <source>
        <strain evidence="3">DH-2019</strain>
    </source>
</reference>
<proteinExistence type="predicted"/>
<evidence type="ECO:0000313" key="3">
    <source>
        <dbReference type="EMBL" id="KAK6141588.1"/>
    </source>
</evidence>
<dbReference type="InterPro" id="IPR032675">
    <property type="entry name" value="LRR_dom_sf"/>
</dbReference>
<dbReference type="InterPro" id="IPR036047">
    <property type="entry name" value="F-box-like_dom_sf"/>
</dbReference>
<sequence length="782" mass="87017">MVLANDPRELDQKLKSCGENLKGWEKSHFVNIGRQITSIEKQLQQSCPTVPTPSQVSNLIMNSTRMWNDKLIYDIFEPEDAKAITSIPLSAIRVEDKLIWNFAKDGRYTVKSGYKLAKMDMENRNNASSTSGSKRGPGNGYGISTFHKKFSSSHGSGHQPHPATPISDAAFLIKRGKKRGTITVADADCQERAINVPSPLTTMTYLLLLFPHRRRRRRFINRYHTQLRLGGGGGKVADTSPPSVVRPMMPASRRRALSFDDLSVADSIDELEEERFDLEEDLDLDGSGKLPGSCLWEVLRRLPPAELLSAARVCRGWRRRRGSFGVRLRSFGLGFRQRRRLDFDVDATMLACIAFSCPNLQSLEIFTSNSSINRISGDELSRFIAEKRCLTSLKMEGCYNLGGFIFSSTSLSTLWLSDLHSLSKMVFNCPNLKEISLDFSRQENDSTDITNVVDALGRSCPKLQNIHIASFLLSHEAVLALSAANLRGLRMLSLVLGSEITDASVAAIASSFPKLELLDLSGSSVSDSGIGMICNVFPETLTKLLLALCPNITSSGIQFAAAQLPCLELMDCGMTICDPNLEKSTDEEDNDSELQKTPNSKLHLIYQKLIIKHSRLKKLSLWGCSGLDALYLNCPHLTELNLNSCRNLHPERLLLQCGNLESVHASDCEDMLVKTIETQVYGDFAAVENHFPSATTRWLQKSPVPYFCSPQPSDDEKKWRRPVKRQCCFFTRLINSPCDPKTLDVRGFHPSHTIHVSSGGPLSIGLMLRSPLEVVLTVVRSM</sequence>
<dbReference type="SMART" id="SM00367">
    <property type="entry name" value="LRR_CC"/>
    <property type="match status" value="4"/>
</dbReference>
<feature type="region of interest" description="Disordered" evidence="1">
    <location>
        <begin position="124"/>
        <end position="165"/>
    </location>
</feature>
<dbReference type="InterPro" id="IPR001810">
    <property type="entry name" value="F-box_dom"/>
</dbReference>
<dbReference type="Gene3D" id="1.20.1280.50">
    <property type="match status" value="1"/>
</dbReference>
<comment type="caution">
    <text evidence="3">The sequence shown here is derived from an EMBL/GenBank/DDBJ whole genome shotgun (WGS) entry which is preliminary data.</text>
</comment>
<evidence type="ECO:0000259" key="2">
    <source>
        <dbReference type="Pfam" id="PF12937"/>
    </source>
</evidence>
<organism evidence="3 4">
    <name type="scientific">Rehmannia glutinosa</name>
    <name type="common">Chinese foxglove</name>
    <dbReference type="NCBI Taxonomy" id="99300"/>
    <lineage>
        <taxon>Eukaryota</taxon>
        <taxon>Viridiplantae</taxon>
        <taxon>Streptophyta</taxon>
        <taxon>Embryophyta</taxon>
        <taxon>Tracheophyta</taxon>
        <taxon>Spermatophyta</taxon>
        <taxon>Magnoliopsida</taxon>
        <taxon>eudicotyledons</taxon>
        <taxon>Gunneridae</taxon>
        <taxon>Pentapetalae</taxon>
        <taxon>asterids</taxon>
        <taxon>lamiids</taxon>
        <taxon>Lamiales</taxon>
        <taxon>Orobanchaceae</taxon>
        <taxon>Rehmannieae</taxon>
        <taxon>Rehmannia</taxon>
    </lineage>
</organism>
<dbReference type="PANTHER" id="PTHR13382:SF21">
    <property type="entry name" value="OS12G0601000 PROTEIN"/>
    <property type="match status" value="1"/>
</dbReference>
<dbReference type="InterPro" id="IPR006553">
    <property type="entry name" value="Leu-rich_rpt_Cys-con_subtyp"/>
</dbReference>
<evidence type="ECO:0000256" key="1">
    <source>
        <dbReference type="SAM" id="MobiDB-lite"/>
    </source>
</evidence>